<evidence type="ECO:0000259" key="1">
    <source>
        <dbReference type="Pfam" id="PF04326"/>
    </source>
</evidence>
<name>A0ABW6F663_9ACTN</name>
<dbReference type="EMBL" id="JBHXKZ010000018">
    <property type="protein sequence ID" value="MFD4825129.1"/>
    <property type="molecule type" value="Genomic_DNA"/>
</dbReference>
<dbReference type="Gene3D" id="3.30.950.30">
    <property type="entry name" value="Schlafen, AAA domain"/>
    <property type="match status" value="1"/>
</dbReference>
<dbReference type="InterPro" id="IPR038461">
    <property type="entry name" value="Schlafen_AlbA_2_dom_sf"/>
</dbReference>
<feature type="domain" description="Schlafen AlbA-2" evidence="1">
    <location>
        <begin position="35"/>
        <end position="149"/>
    </location>
</feature>
<protein>
    <submittedName>
        <fullName evidence="2">Helix-turn-helix domain-containing protein</fullName>
    </submittedName>
</protein>
<dbReference type="Proteomes" id="UP001598352">
    <property type="component" value="Unassembled WGS sequence"/>
</dbReference>
<organism evidence="2 3">
    <name type="scientific">Streptomyces rubiginosohelvolus</name>
    <dbReference type="NCBI Taxonomy" id="67362"/>
    <lineage>
        <taxon>Bacteria</taxon>
        <taxon>Bacillati</taxon>
        <taxon>Actinomycetota</taxon>
        <taxon>Actinomycetes</taxon>
        <taxon>Kitasatosporales</taxon>
        <taxon>Streptomycetaceae</taxon>
        <taxon>Streptomyces</taxon>
    </lineage>
</organism>
<evidence type="ECO:0000313" key="2">
    <source>
        <dbReference type="EMBL" id="MFD4825129.1"/>
    </source>
</evidence>
<keyword evidence="3" id="KW-1185">Reference proteome</keyword>
<gene>
    <name evidence="2" type="ORF">ACFWOQ_21395</name>
</gene>
<comment type="caution">
    <text evidence="2">The sequence shown here is derived from an EMBL/GenBank/DDBJ whole genome shotgun (WGS) entry which is preliminary data.</text>
</comment>
<reference evidence="2 3" key="1">
    <citation type="submission" date="2024-09" db="EMBL/GenBank/DDBJ databases">
        <title>The Natural Products Discovery Center: Release of the First 8490 Sequenced Strains for Exploring Actinobacteria Biosynthetic Diversity.</title>
        <authorList>
            <person name="Kalkreuter E."/>
            <person name="Kautsar S.A."/>
            <person name="Yang D."/>
            <person name="Bader C.D."/>
            <person name="Teijaro C.N."/>
            <person name="Fluegel L."/>
            <person name="Davis C.M."/>
            <person name="Simpson J.R."/>
            <person name="Lauterbach L."/>
            <person name="Steele A.D."/>
            <person name="Gui C."/>
            <person name="Meng S."/>
            <person name="Li G."/>
            <person name="Viehrig K."/>
            <person name="Ye F."/>
            <person name="Su P."/>
            <person name="Kiefer A.F."/>
            <person name="Nichols A."/>
            <person name="Cepeda A.J."/>
            <person name="Yan W."/>
            <person name="Fan B."/>
            <person name="Jiang Y."/>
            <person name="Adhikari A."/>
            <person name="Zheng C.-J."/>
            <person name="Schuster L."/>
            <person name="Cowan T.M."/>
            <person name="Smanski M.J."/>
            <person name="Chevrette M.G."/>
            <person name="De Carvalho L.P.S."/>
            <person name="Shen B."/>
        </authorList>
    </citation>
    <scope>NUCLEOTIDE SEQUENCE [LARGE SCALE GENOMIC DNA]</scope>
    <source>
        <strain evidence="2 3">NPDC058428</strain>
    </source>
</reference>
<evidence type="ECO:0000313" key="3">
    <source>
        <dbReference type="Proteomes" id="UP001598352"/>
    </source>
</evidence>
<sequence length="432" mass="47431">MAFRSRRLEALLGGRVDQLTYKQVAELVNVEEAAEAEDLDYKRELTASDPKGKEELAKDVCSFANHIGGVLIIGLAEARGVPSKVMELDLVDTDARLRHLAQVIGSCTAPPVRYEAYPVRNPEDPKQGFLILAVPRSSYGPHAVTTPPVKASEKALRYPRRTGSRTDWLTETDVATAYHRRFTEAADRGQRLLDVEKAALAGLPASNMPKLLVTMTPEVPGDMPINHESFERHRRDIIQRLLFERVRIGSRRLIATSDERTMNYQHCELHRDGSGAWISGIPVQMAMSEGTEFNYADINVVVDELQNMLELLAAHARDRAGVSGTMLVKAALCEAPHRHPLGPGRPHLNPMLTFRIDQTDHYGTRRLPLSTQSCPYADAEVAALVDDLADGGTELVKATALLADELVQAFGIPEAAFPARAAAASAGRHDLS</sequence>
<dbReference type="Pfam" id="PF04326">
    <property type="entry name" value="SLFN_AlbA_2"/>
    <property type="match status" value="1"/>
</dbReference>
<dbReference type="RefSeq" id="WP_382775114.1">
    <property type="nucleotide sequence ID" value="NZ_JBHXKZ010000018.1"/>
</dbReference>
<proteinExistence type="predicted"/>
<accession>A0ABW6F663</accession>
<dbReference type="InterPro" id="IPR007421">
    <property type="entry name" value="Schlafen_AlbA_2_dom"/>
</dbReference>